<organism evidence="1 2">
    <name type="scientific">Pseudonocardia parietis</name>
    <dbReference type="NCBI Taxonomy" id="570936"/>
    <lineage>
        <taxon>Bacteria</taxon>
        <taxon>Bacillati</taxon>
        <taxon>Actinomycetota</taxon>
        <taxon>Actinomycetes</taxon>
        <taxon>Pseudonocardiales</taxon>
        <taxon>Pseudonocardiaceae</taxon>
        <taxon>Pseudonocardia</taxon>
    </lineage>
</organism>
<dbReference type="EMBL" id="JAGINU010000003">
    <property type="protein sequence ID" value="MBP2371575.1"/>
    <property type="molecule type" value="Genomic_DNA"/>
</dbReference>
<protein>
    <submittedName>
        <fullName evidence="1">Uncharacterized protein</fullName>
    </submittedName>
</protein>
<comment type="caution">
    <text evidence="1">The sequence shown here is derived from an EMBL/GenBank/DDBJ whole genome shotgun (WGS) entry which is preliminary data.</text>
</comment>
<reference evidence="1 2" key="1">
    <citation type="submission" date="2021-03" db="EMBL/GenBank/DDBJ databases">
        <title>Sequencing the genomes of 1000 actinobacteria strains.</title>
        <authorList>
            <person name="Klenk H.-P."/>
        </authorList>
    </citation>
    <scope>NUCLEOTIDE SEQUENCE [LARGE SCALE GENOMIC DNA]</scope>
    <source>
        <strain evidence="1 2">DSM 45256</strain>
    </source>
</reference>
<name>A0ABS4W5X6_9PSEU</name>
<keyword evidence="2" id="KW-1185">Reference proteome</keyword>
<accession>A0ABS4W5X6</accession>
<sequence length="107" mass="11605">MKDLASLRGVTWSEIGAELLTIGLQRRGALVDPLPLQLRRAEVAELTVRIPPAIDQQVRELALDLDRGIGIVSGALIQLGLRYATDLAGQLPVQYPTHLEARLTTAS</sequence>
<proteinExistence type="predicted"/>
<dbReference type="Proteomes" id="UP001519295">
    <property type="component" value="Unassembled WGS sequence"/>
</dbReference>
<gene>
    <name evidence="1" type="ORF">JOF36_007348</name>
</gene>
<evidence type="ECO:0000313" key="1">
    <source>
        <dbReference type="EMBL" id="MBP2371575.1"/>
    </source>
</evidence>
<dbReference type="RefSeq" id="WP_210036720.1">
    <property type="nucleotide sequence ID" value="NZ_JAGINU010000003.1"/>
</dbReference>
<evidence type="ECO:0000313" key="2">
    <source>
        <dbReference type="Proteomes" id="UP001519295"/>
    </source>
</evidence>